<keyword evidence="1" id="KW-1133">Transmembrane helix</keyword>
<feature type="transmembrane region" description="Helical" evidence="1">
    <location>
        <begin position="140"/>
        <end position="157"/>
    </location>
</feature>
<dbReference type="RefSeq" id="WP_344974426.1">
    <property type="nucleotide sequence ID" value="NZ_BAABFN010000001.1"/>
</dbReference>
<keyword evidence="1" id="KW-0472">Membrane</keyword>
<feature type="transmembrane region" description="Helical" evidence="1">
    <location>
        <begin position="187"/>
        <end position="205"/>
    </location>
</feature>
<feature type="transmembrane region" description="Helical" evidence="1">
    <location>
        <begin position="72"/>
        <end position="94"/>
    </location>
</feature>
<proteinExistence type="predicted"/>
<accession>A0ABP8FEB5</accession>
<reference evidence="3" key="1">
    <citation type="journal article" date="2019" name="Int. J. Syst. Evol. Microbiol.">
        <title>The Global Catalogue of Microorganisms (GCM) 10K type strain sequencing project: providing services to taxonomists for standard genome sequencing and annotation.</title>
        <authorList>
            <consortium name="The Broad Institute Genomics Platform"/>
            <consortium name="The Broad Institute Genome Sequencing Center for Infectious Disease"/>
            <person name="Wu L."/>
            <person name="Ma J."/>
        </authorList>
    </citation>
    <scope>NUCLEOTIDE SEQUENCE [LARGE SCALE GENOMIC DNA]</scope>
    <source>
        <strain evidence="3">JCM 17664</strain>
    </source>
</reference>
<feature type="transmembrane region" description="Helical" evidence="1">
    <location>
        <begin position="114"/>
        <end position="134"/>
    </location>
</feature>
<organism evidence="2 3">
    <name type="scientific">Compostibacter hankyongensis</name>
    <dbReference type="NCBI Taxonomy" id="1007089"/>
    <lineage>
        <taxon>Bacteria</taxon>
        <taxon>Pseudomonadati</taxon>
        <taxon>Bacteroidota</taxon>
        <taxon>Chitinophagia</taxon>
        <taxon>Chitinophagales</taxon>
        <taxon>Chitinophagaceae</taxon>
        <taxon>Compostibacter</taxon>
    </lineage>
</organism>
<keyword evidence="3" id="KW-1185">Reference proteome</keyword>
<feature type="transmembrane region" description="Helical" evidence="1">
    <location>
        <begin position="23"/>
        <end position="44"/>
    </location>
</feature>
<keyword evidence="1" id="KW-0812">Transmembrane</keyword>
<evidence type="ECO:0000313" key="2">
    <source>
        <dbReference type="EMBL" id="GAA4301748.1"/>
    </source>
</evidence>
<name>A0ABP8FEB5_9BACT</name>
<feature type="transmembrane region" description="Helical" evidence="1">
    <location>
        <begin position="164"/>
        <end position="181"/>
    </location>
</feature>
<dbReference type="EMBL" id="BAABFN010000001">
    <property type="protein sequence ID" value="GAA4301748.1"/>
    <property type="molecule type" value="Genomic_DNA"/>
</dbReference>
<comment type="caution">
    <text evidence="2">The sequence shown here is derived from an EMBL/GenBank/DDBJ whole genome shotgun (WGS) entry which is preliminary data.</text>
</comment>
<evidence type="ECO:0000256" key="1">
    <source>
        <dbReference type="SAM" id="Phobius"/>
    </source>
</evidence>
<protein>
    <submittedName>
        <fullName evidence="2">Uncharacterized protein</fullName>
    </submittedName>
</protein>
<dbReference type="Proteomes" id="UP001501207">
    <property type="component" value="Unassembled WGS sequence"/>
</dbReference>
<gene>
    <name evidence="2" type="ORF">GCM10023143_03730</name>
</gene>
<evidence type="ECO:0000313" key="3">
    <source>
        <dbReference type="Proteomes" id="UP001501207"/>
    </source>
</evidence>
<sequence>MDEKQSLETLSDIKRIMERSSRFLSLSGWSGVAAGICGLAGAAWGQQVLLRYQGSLSAGGQGLDGLLLQTQLIRQLFLVAGLTFFCALVSVIVFTWLHTRRRHLPVWNAGSRRLLVNLFIPLIAGGIFLLGMLYRHEYHFIGAGCLVFYGLALVNAGKYTLTDIRYLGLLEILLGLVCLFFESYTLYFCAFGFGLLHIVYGLIMWKKYKG</sequence>